<dbReference type="GO" id="GO:0015485">
    <property type="term" value="F:cholesterol binding"/>
    <property type="evidence" value="ECO:0007669"/>
    <property type="project" value="TreeGrafter"/>
</dbReference>
<keyword evidence="18" id="KW-1185">Reference proteome</keyword>
<dbReference type="SUPFAM" id="SSF50729">
    <property type="entry name" value="PH domain-like"/>
    <property type="match status" value="1"/>
</dbReference>
<dbReference type="InterPro" id="IPR018494">
    <property type="entry name" value="Oxysterol-bd_CS"/>
</dbReference>
<dbReference type="Pfam" id="PF01237">
    <property type="entry name" value="Oxysterol_BP"/>
    <property type="match status" value="1"/>
</dbReference>
<keyword evidence="10 14" id="KW-0445">Lipid transport</keyword>
<keyword evidence="11" id="KW-0446">Lipid-binding</keyword>
<reference evidence="17" key="2">
    <citation type="submission" date="2025-08" db="UniProtKB">
        <authorList>
            <consortium name="Ensembl"/>
        </authorList>
    </citation>
    <scope>IDENTIFICATION</scope>
</reference>
<evidence type="ECO:0000256" key="10">
    <source>
        <dbReference type="ARBA" id="ARBA00023055"/>
    </source>
</evidence>
<evidence type="ECO:0000256" key="15">
    <source>
        <dbReference type="SAM" id="MobiDB-lite"/>
    </source>
</evidence>
<evidence type="ECO:0000256" key="14">
    <source>
        <dbReference type="RuleBase" id="RU003845"/>
    </source>
</evidence>
<dbReference type="Gene3D" id="2.40.160.120">
    <property type="match status" value="1"/>
</dbReference>
<dbReference type="GO" id="GO:0006699">
    <property type="term" value="P:bile acid biosynthetic process"/>
    <property type="evidence" value="ECO:0007669"/>
    <property type="project" value="UniProtKB-ARBA"/>
</dbReference>
<feature type="domain" description="PH" evidence="16">
    <location>
        <begin position="8"/>
        <end position="103"/>
    </location>
</feature>
<dbReference type="SMART" id="SM00233">
    <property type="entry name" value="PH"/>
    <property type="match status" value="1"/>
</dbReference>
<evidence type="ECO:0000313" key="18">
    <source>
        <dbReference type="Proteomes" id="UP000007875"/>
    </source>
</evidence>
<dbReference type="GO" id="GO:0097038">
    <property type="term" value="C:perinuclear endoplasmic reticulum"/>
    <property type="evidence" value="ECO:0007669"/>
    <property type="project" value="TreeGrafter"/>
</dbReference>
<dbReference type="InterPro" id="IPR001849">
    <property type="entry name" value="PH_domain"/>
</dbReference>
<evidence type="ECO:0000256" key="5">
    <source>
        <dbReference type="ARBA" id="ARBA00022448"/>
    </source>
</evidence>
<keyword evidence="5 14" id="KW-0813">Transport</keyword>
<reference evidence="18" key="1">
    <citation type="submission" date="2003-08" db="EMBL/GenBank/DDBJ databases">
        <authorList>
            <person name="Birren B."/>
            <person name="Nusbaum C."/>
            <person name="Abebe A."/>
            <person name="Abouelleil A."/>
            <person name="Adekoya E."/>
            <person name="Ait-zahra M."/>
            <person name="Allen N."/>
            <person name="Allen T."/>
            <person name="An P."/>
            <person name="Anderson M."/>
            <person name="Anderson S."/>
            <person name="Arachchi H."/>
            <person name="Armbruster J."/>
            <person name="Bachantsang P."/>
            <person name="Baldwin J."/>
            <person name="Barry A."/>
            <person name="Bayul T."/>
            <person name="Blitshsteyn B."/>
            <person name="Bloom T."/>
            <person name="Blye J."/>
            <person name="Boguslavskiy L."/>
            <person name="Borowsky M."/>
            <person name="Boukhgalter B."/>
            <person name="Brunache A."/>
            <person name="Butler J."/>
            <person name="Calixte N."/>
            <person name="Calvo S."/>
            <person name="Camarata J."/>
            <person name="Campo K."/>
            <person name="Chang J."/>
            <person name="Cheshatsang Y."/>
            <person name="Citroen M."/>
            <person name="Collymore A."/>
            <person name="Considine T."/>
            <person name="Cook A."/>
            <person name="Cooke P."/>
            <person name="Corum B."/>
            <person name="Cuomo C."/>
            <person name="David R."/>
            <person name="Dawoe T."/>
            <person name="Degray S."/>
            <person name="Dodge S."/>
            <person name="Dooley K."/>
            <person name="Dorje P."/>
            <person name="Dorjee K."/>
            <person name="Dorris L."/>
            <person name="Duffey N."/>
            <person name="Dupes A."/>
            <person name="Elkins T."/>
            <person name="Engels R."/>
            <person name="Erickson J."/>
            <person name="Farina A."/>
            <person name="Faro S."/>
            <person name="Ferreira P."/>
            <person name="Fischer H."/>
            <person name="Fitzgerald M."/>
            <person name="Foley K."/>
            <person name="Gage D."/>
            <person name="Galagan J."/>
            <person name="Gearin G."/>
            <person name="Gnerre S."/>
            <person name="Gnirke A."/>
            <person name="Goyette A."/>
            <person name="Graham J."/>
            <person name="Grandbois E."/>
            <person name="Gyaltsen K."/>
            <person name="Hafez N."/>
            <person name="Hagopian D."/>
            <person name="Hagos B."/>
            <person name="Hall J."/>
            <person name="Hatcher B."/>
            <person name="Heller A."/>
            <person name="Higgins H."/>
            <person name="Honan T."/>
            <person name="Horn A."/>
            <person name="Houde N."/>
            <person name="Hughes L."/>
            <person name="Hulme W."/>
            <person name="Husby E."/>
            <person name="Iliev I."/>
            <person name="Jaffe D."/>
            <person name="Jones C."/>
            <person name="Kamal M."/>
            <person name="Kamat A."/>
            <person name="Kamvysselis M."/>
            <person name="Karlsson E."/>
            <person name="Kells C."/>
            <person name="Kieu A."/>
            <person name="Kisner P."/>
            <person name="Kodira C."/>
            <person name="Kulbokas E."/>
            <person name="Labutti K."/>
            <person name="Lama D."/>
            <person name="Landers T."/>
            <person name="Leger J."/>
            <person name="Levine S."/>
            <person name="Lewis D."/>
            <person name="Lewis T."/>
            <person name="Lindblad-toh K."/>
            <person name="Liu X."/>
            <person name="Lokyitsang T."/>
            <person name="Lokyitsang Y."/>
            <person name="Lucien O."/>
            <person name="Lui A."/>
            <person name="Ma L.J."/>
            <person name="Mabbitt R."/>
            <person name="Macdonald J."/>
            <person name="Maclean C."/>
            <person name="Major J."/>
            <person name="Manning J."/>
            <person name="Marabella R."/>
            <person name="Maru K."/>
            <person name="Matthews C."/>
            <person name="Mauceli E."/>
            <person name="Mccarthy M."/>
            <person name="Mcdonough S."/>
            <person name="Mcghee T."/>
            <person name="Meldrim J."/>
            <person name="Meneus L."/>
            <person name="Mesirov J."/>
            <person name="Mihalev A."/>
            <person name="Mihova T."/>
            <person name="Mikkelsen T."/>
            <person name="Mlenga V."/>
            <person name="Moru K."/>
            <person name="Mozes J."/>
            <person name="Mulrain L."/>
            <person name="Munson G."/>
            <person name="Naylor J."/>
            <person name="Newes C."/>
            <person name="Nguyen C."/>
            <person name="Nguyen N."/>
            <person name="Nguyen T."/>
            <person name="Nicol R."/>
            <person name="Nielsen C."/>
            <person name="Nizzari M."/>
            <person name="Norbu C."/>
            <person name="Norbu N."/>
            <person name="O'donnell P."/>
            <person name="Okoawo O."/>
            <person name="O'leary S."/>
            <person name="Omotosho B."/>
            <person name="O'neill K."/>
            <person name="Osman S."/>
            <person name="Parker S."/>
            <person name="Perrin D."/>
            <person name="Phunkhang P."/>
            <person name="Piqani B."/>
            <person name="Purcell S."/>
            <person name="Rachupka T."/>
            <person name="Ramasamy U."/>
            <person name="Rameau R."/>
            <person name="Ray V."/>
            <person name="Raymond C."/>
            <person name="Retta R."/>
            <person name="Richardson S."/>
            <person name="Rise C."/>
            <person name="Rodriguez J."/>
            <person name="Rogers J."/>
            <person name="Rogov P."/>
            <person name="Rutman M."/>
            <person name="Schupbach R."/>
            <person name="Seaman C."/>
            <person name="Settipalli S."/>
            <person name="Sharpe T."/>
            <person name="Sheridan J."/>
            <person name="Sherpa N."/>
            <person name="Shi J."/>
            <person name="Smirnov S."/>
            <person name="Smith C."/>
            <person name="Sougnez C."/>
            <person name="Spencer B."/>
            <person name="Stalker J."/>
            <person name="Stange-thomann N."/>
            <person name="Stavropoulos S."/>
            <person name="Stetson K."/>
            <person name="Stone C."/>
            <person name="Stone S."/>
            <person name="Stubbs M."/>
            <person name="Talamas J."/>
            <person name="Tchuinga P."/>
            <person name="Tenzing P."/>
            <person name="Tesfaye S."/>
            <person name="Theodore J."/>
            <person name="Thoulutsang Y."/>
            <person name="Topham K."/>
            <person name="Towey S."/>
            <person name="Tsamla T."/>
            <person name="Tsomo N."/>
            <person name="Vallee D."/>
            <person name="Vassiliev H."/>
            <person name="Venkataraman V."/>
            <person name="Vinson J."/>
            <person name="Vo A."/>
            <person name="Wade C."/>
            <person name="Wang S."/>
            <person name="Wangchuk T."/>
            <person name="Wangdi T."/>
            <person name="Whittaker C."/>
            <person name="Wilkinson J."/>
            <person name="Wu Y."/>
            <person name="Wyman D."/>
            <person name="Yadav S."/>
            <person name="Yang S."/>
            <person name="Yang X."/>
            <person name="Yeager S."/>
            <person name="Yee E."/>
            <person name="Young G."/>
            <person name="Zainoun J."/>
            <person name="Zembeck L."/>
            <person name="Zimmer A."/>
            <person name="Zody M."/>
            <person name="Lander E."/>
        </authorList>
    </citation>
    <scope>NUCLEOTIDE SEQUENCE [LARGE SCALE GENOMIC DNA]</scope>
</reference>
<dbReference type="PANTHER" id="PTHR10972">
    <property type="entry name" value="OXYSTEROL-BINDING PROTEIN-RELATED"/>
    <property type="match status" value="1"/>
</dbReference>
<evidence type="ECO:0000256" key="2">
    <source>
        <dbReference type="ARBA" id="ARBA00004514"/>
    </source>
</evidence>
<dbReference type="Gene3D" id="2.30.29.30">
    <property type="entry name" value="Pleckstrin-homology domain (PH domain)/Phosphotyrosine-binding domain (PTB)"/>
    <property type="match status" value="1"/>
</dbReference>
<name>H2YR81_CIOSA</name>
<reference evidence="17" key="3">
    <citation type="submission" date="2025-09" db="UniProtKB">
        <authorList>
            <consortium name="Ensembl"/>
        </authorList>
    </citation>
    <scope>IDENTIFICATION</scope>
</reference>
<dbReference type="FunFam" id="3.30.70.3490:FF:000033">
    <property type="match status" value="1"/>
</dbReference>
<dbReference type="InterPro" id="IPR041680">
    <property type="entry name" value="PH_8"/>
</dbReference>
<dbReference type="InterPro" id="IPR037239">
    <property type="entry name" value="OSBP_sf"/>
</dbReference>
<keyword evidence="9" id="KW-0256">Endoplasmic reticulum</keyword>
<evidence type="ECO:0000256" key="9">
    <source>
        <dbReference type="ARBA" id="ARBA00022824"/>
    </source>
</evidence>
<dbReference type="Gene3D" id="3.30.70.3490">
    <property type="match status" value="1"/>
</dbReference>
<organism evidence="17 18">
    <name type="scientific">Ciona savignyi</name>
    <name type="common">Pacific transparent sea squirt</name>
    <dbReference type="NCBI Taxonomy" id="51511"/>
    <lineage>
        <taxon>Eukaryota</taxon>
        <taxon>Metazoa</taxon>
        <taxon>Chordata</taxon>
        <taxon>Tunicata</taxon>
        <taxon>Ascidiacea</taxon>
        <taxon>Phlebobranchia</taxon>
        <taxon>Cionidae</taxon>
        <taxon>Ciona</taxon>
    </lineage>
</organism>
<feature type="compositionally biased region" description="Polar residues" evidence="15">
    <location>
        <begin position="205"/>
        <end position="234"/>
    </location>
</feature>
<dbReference type="FunFam" id="2.40.160.120:FF:000001">
    <property type="entry name" value="Oxysterol-binding protein"/>
    <property type="match status" value="1"/>
</dbReference>
<dbReference type="GeneTree" id="ENSGT00940000155957"/>
<dbReference type="InterPro" id="IPR000648">
    <property type="entry name" value="Oxysterol-bd"/>
</dbReference>
<keyword evidence="8" id="KW-0597">Phosphoprotein</keyword>
<feature type="region of interest" description="Disordered" evidence="15">
    <location>
        <begin position="351"/>
        <end position="374"/>
    </location>
</feature>
<evidence type="ECO:0000256" key="13">
    <source>
        <dbReference type="RuleBase" id="RU003844"/>
    </source>
</evidence>
<comment type="subcellular location">
    <subcellularLocation>
        <location evidence="1">Cell membrane</location>
    </subcellularLocation>
    <subcellularLocation>
        <location evidence="2">Cytoplasm</location>
        <location evidence="2">Cytosol</location>
    </subcellularLocation>
    <subcellularLocation>
        <location evidence="3">Endoplasmic reticulum membrane</location>
    </subcellularLocation>
</comment>
<dbReference type="PANTHER" id="PTHR10972:SF203">
    <property type="entry name" value="OXYSTEROL-BINDING PROTEIN HOMOLOG 3"/>
    <property type="match status" value="1"/>
</dbReference>
<keyword evidence="12" id="KW-0472">Membrane</keyword>
<evidence type="ECO:0000256" key="8">
    <source>
        <dbReference type="ARBA" id="ARBA00022553"/>
    </source>
</evidence>
<dbReference type="SUPFAM" id="SSF144000">
    <property type="entry name" value="Oxysterol-binding protein-like"/>
    <property type="match status" value="1"/>
</dbReference>
<evidence type="ECO:0000256" key="11">
    <source>
        <dbReference type="ARBA" id="ARBA00023121"/>
    </source>
</evidence>
<dbReference type="Pfam" id="PF15409">
    <property type="entry name" value="PH_8"/>
    <property type="match status" value="1"/>
</dbReference>
<dbReference type="AlphaFoldDB" id="H2YR81"/>
<dbReference type="Ensembl" id="ENSCSAVT00000007946.1">
    <property type="protein sequence ID" value="ENSCSAVP00000007841.1"/>
    <property type="gene ID" value="ENSCSAVG00000004687.1"/>
</dbReference>
<evidence type="ECO:0000256" key="1">
    <source>
        <dbReference type="ARBA" id="ARBA00004236"/>
    </source>
</evidence>
<evidence type="ECO:0000256" key="7">
    <source>
        <dbReference type="ARBA" id="ARBA00022490"/>
    </source>
</evidence>
<evidence type="ECO:0000259" key="16">
    <source>
        <dbReference type="PROSITE" id="PS50003"/>
    </source>
</evidence>
<dbReference type="GO" id="GO:0120015">
    <property type="term" value="F:sterol transfer activity"/>
    <property type="evidence" value="ECO:0007669"/>
    <property type="project" value="UniProtKB-ARBA"/>
</dbReference>
<dbReference type="PROSITE" id="PS01013">
    <property type="entry name" value="OSBP"/>
    <property type="match status" value="1"/>
</dbReference>
<dbReference type="GO" id="GO:0005886">
    <property type="term" value="C:plasma membrane"/>
    <property type="evidence" value="ECO:0007669"/>
    <property type="project" value="UniProtKB-SubCell"/>
</dbReference>
<protein>
    <recommendedName>
        <fullName evidence="14">Oxysterol-binding protein</fullName>
    </recommendedName>
</protein>
<comment type="similarity">
    <text evidence="4 13">Belongs to the OSBP family.</text>
</comment>
<dbReference type="GO" id="GO:0005634">
    <property type="term" value="C:nucleus"/>
    <property type="evidence" value="ECO:0007669"/>
    <property type="project" value="UniProtKB-ARBA"/>
</dbReference>
<dbReference type="PROSITE" id="PS50003">
    <property type="entry name" value="PH_DOMAIN"/>
    <property type="match status" value="1"/>
</dbReference>
<dbReference type="GO" id="GO:0005789">
    <property type="term" value="C:endoplasmic reticulum membrane"/>
    <property type="evidence" value="ECO:0007669"/>
    <property type="project" value="UniProtKB-SubCell"/>
</dbReference>
<dbReference type="InterPro" id="IPR011993">
    <property type="entry name" value="PH-like_dom_sf"/>
</dbReference>
<dbReference type="Proteomes" id="UP000007875">
    <property type="component" value="Unassembled WGS sequence"/>
</dbReference>
<keyword evidence="7" id="KW-0963">Cytoplasm</keyword>
<evidence type="ECO:0000313" key="17">
    <source>
        <dbReference type="Ensembl" id="ENSCSAVP00000007841.1"/>
    </source>
</evidence>
<sequence>EVAMPSTPEKYEGYMLKKKKWPLKGWHKRFFVLAEGFLKYAKTPHAISKEKVHGVMDMGLSVMSTKKNALTIDLDAADVIFHLKVKSPTIYQLWISRMRCHRDFRQQILKRDSTLNFRSFNTSIDANQLAVHPATMRCALMVSCFNFFFKLDDCSVLCKALFKSITVFYLKSKKSMKKVQKQTAKMATVESSSAISSLSDLPVHSTPSMSRSNPDLSVVEPTSISTGSTEPNSNELQARLKRIHQESADTPLRTSRINEVDFTKVFFLFSFTDETILSLWFIETVKVFILISVYDSNNISTWCHTATIHRSTNAMQPHQRPMLGKLLSESQLSISDTADLFYDAEEYFLSDEESSSDEEVCDGDDVSSETELSDTEAPGKLHRFIGLSCFSLWYVAGVRRSRLPCPAPVSDVSLWNILKKNIGKDLSKVAMPVTLNEPLNALQLLCEELEYSELLDDAARSDDKFERMLLVATFAVSGYCSTYHRAGQKPFNPILGETYEHIRDNKNLRFVAEQVSHHPPISACHCTGEGFEYWRDVRFKNKFWGKSMEVFPVGSVHVKLKGCEYEWKKVTSCVHNIVAGTRWVEHYGDMLISSEDVICKISFSKSGYWSSKHGEISGAVMNAQGEVVHKLHGKWFEGVFCETAGHTRCLWRAESMPPDFEQYYGFSKFAIELNELTNLDRKYLPHTDTRHRPDQRLLELGDVDSAEAEKQRVEQIQRDHKRLRDENNIDYHPRFFKKVLVGASERWQYTGNYWQARKDPGFQEFLQDITPLW</sequence>
<proteinExistence type="inferred from homology"/>
<evidence type="ECO:0000256" key="6">
    <source>
        <dbReference type="ARBA" id="ARBA00022475"/>
    </source>
</evidence>
<evidence type="ECO:0000256" key="3">
    <source>
        <dbReference type="ARBA" id="ARBA00004586"/>
    </source>
</evidence>
<evidence type="ECO:0000256" key="4">
    <source>
        <dbReference type="ARBA" id="ARBA00008842"/>
    </source>
</evidence>
<keyword evidence="6" id="KW-1003">Cell membrane</keyword>
<accession>H2YR81</accession>
<feature type="region of interest" description="Disordered" evidence="15">
    <location>
        <begin position="198"/>
        <end position="234"/>
    </location>
</feature>
<dbReference type="GO" id="GO:0005829">
    <property type="term" value="C:cytosol"/>
    <property type="evidence" value="ECO:0007669"/>
    <property type="project" value="UniProtKB-SubCell"/>
</dbReference>
<evidence type="ECO:0000256" key="12">
    <source>
        <dbReference type="ARBA" id="ARBA00023136"/>
    </source>
</evidence>
<dbReference type="FunFam" id="2.30.29.30:FF:000011">
    <property type="entry name" value="Oxysterol-binding protein"/>
    <property type="match status" value="1"/>
</dbReference>